<dbReference type="SMART" id="SM00387">
    <property type="entry name" value="HATPase_c"/>
    <property type="match status" value="1"/>
</dbReference>
<evidence type="ECO:0000256" key="4">
    <source>
        <dbReference type="ARBA" id="ARBA00023015"/>
    </source>
</evidence>
<dbReference type="InterPro" id="IPR011006">
    <property type="entry name" value="CheY-like_superfamily"/>
</dbReference>
<keyword evidence="12" id="KW-0808">Transferase</keyword>
<dbReference type="SMART" id="SM00448">
    <property type="entry name" value="REC"/>
    <property type="match status" value="1"/>
</dbReference>
<dbReference type="SUPFAM" id="SSF55874">
    <property type="entry name" value="ATPase domain of HSP90 chaperone/DNA topoisomerase II/histidine kinase"/>
    <property type="match status" value="1"/>
</dbReference>
<evidence type="ECO:0000256" key="7">
    <source>
        <dbReference type="SAM" id="MobiDB-lite"/>
    </source>
</evidence>
<feature type="compositionally biased region" description="Basic and acidic residues" evidence="7">
    <location>
        <begin position="1101"/>
        <end position="1126"/>
    </location>
</feature>
<dbReference type="Pfam" id="PF00072">
    <property type="entry name" value="Response_reg"/>
    <property type="match status" value="1"/>
</dbReference>
<organism evidence="12 13">
    <name type="scientific">Prevotella lacticifex</name>
    <dbReference type="NCBI Taxonomy" id="2854755"/>
    <lineage>
        <taxon>Bacteria</taxon>
        <taxon>Pseudomonadati</taxon>
        <taxon>Bacteroidota</taxon>
        <taxon>Bacteroidia</taxon>
        <taxon>Bacteroidales</taxon>
        <taxon>Prevotellaceae</taxon>
        <taxon>Prevotella</taxon>
    </lineage>
</organism>
<evidence type="ECO:0000256" key="6">
    <source>
        <dbReference type="PROSITE-ProRule" id="PRU00169"/>
    </source>
</evidence>
<dbReference type="SUPFAM" id="SSF47384">
    <property type="entry name" value="Homodimeric domain of signal transducing histidine kinase"/>
    <property type="match status" value="1"/>
</dbReference>
<dbReference type="InterPro" id="IPR004358">
    <property type="entry name" value="Sig_transdc_His_kin-like_C"/>
</dbReference>
<dbReference type="SUPFAM" id="SSF46689">
    <property type="entry name" value="Homeodomain-like"/>
    <property type="match status" value="1"/>
</dbReference>
<dbReference type="Pfam" id="PF12833">
    <property type="entry name" value="HTH_18"/>
    <property type="match status" value="1"/>
</dbReference>
<dbReference type="InterPro" id="IPR018060">
    <property type="entry name" value="HTH_AraC"/>
</dbReference>
<dbReference type="Gene3D" id="3.30.565.10">
    <property type="entry name" value="Histidine kinase-like ATPase, C-terminal domain"/>
    <property type="match status" value="1"/>
</dbReference>
<dbReference type="Pfam" id="PF02518">
    <property type="entry name" value="HATPase_c"/>
    <property type="match status" value="1"/>
</dbReference>
<dbReference type="InterPro" id="IPR013783">
    <property type="entry name" value="Ig-like_fold"/>
</dbReference>
<dbReference type="InterPro" id="IPR011123">
    <property type="entry name" value="Y_Y_Y"/>
</dbReference>
<dbReference type="PRINTS" id="PR00344">
    <property type="entry name" value="BCTRLSENSOR"/>
</dbReference>
<dbReference type="Pfam" id="PF00512">
    <property type="entry name" value="HisKA"/>
    <property type="match status" value="1"/>
</dbReference>
<keyword evidence="4" id="KW-0805">Transcription regulation</keyword>
<dbReference type="InterPro" id="IPR001789">
    <property type="entry name" value="Sig_transdc_resp-reg_receiver"/>
</dbReference>
<reference evidence="12" key="1">
    <citation type="journal article" date="2022" name="Int. J. Syst. Evol. Microbiol.">
        <title>Prevotella lacticifex sp. nov., isolated from the rumen of cows.</title>
        <authorList>
            <person name="Shinkai T."/>
            <person name="Ikeyama N."/>
            <person name="Kumagai M."/>
            <person name="Ohmori H."/>
            <person name="Sakamoto M."/>
            <person name="Ohkuma M."/>
            <person name="Mitsumori M."/>
        </authorList>
    </citation>
    <scope>NUCLEOTIDE SEQUENCE</scope>
    <source>
        <strain evidence="12">R5076</strain>
    </source>
</reference>
<feature type="transmembrane region" description="Helical" evidence="8">
    <location>
        <begin position="793"/>
        <end position="811"/>
    </location>
</feature>
<dbReference type="InterPro" id="IPR036097">
    <property type="entry name" value="HisK_dim/P_sf"/>
</dbReference>
<evidence type="ECO:0000313" key="12">
    <source>
        <dbReference type="EMBL" id="GJG58912.1"/>
    </source>
</evidence>
<dbReference type="Gene3D" id="1.10.287.130">
    <property type="match status" value="1"/>
</dbReference>
<dbReference type="InterPro" id="IPR005467">
    <property type="entry name" value="His_kinase_dom"/>
</dbReference>
<dbReference type="PROSITE" id="PS01124">
    <property type="entry name" value="HTH_ARAC_FAMILY_2"/>
    <property type="match status" value="1"/>
</dbReference>
<comment type="caution">
    <text evidence="12">The sequence shown here is derived from an EMBL/GenBank/DDBJ whole genome shotgun (WGS) entry which is preliminary data.</text>
</comment>
<evidence type="ECO:0000259" key="11">
    <source>
        <dbReference type="PROSITE" id="PS50110"/>
    </source>
</evidence>
<keyword evidence="8" id="KW-1133">Transmembrane helix</keyword>
<sequence length="1403" mass="157720">MESERKKTILSTIILFLFILVGNAQEATFRRVPAEMDLISAQTNCIMRDSRGFIWLATQCGMSRFDGYRFTTFLHDDKNSASLPDNSVEIIQEDGLGRLLVKTAKGYCVFDNMTQTFSSDINEYINNFGIKGQVSYIFIDKDKNLWLSILDQGLYKIDFKNGAKHFLAFGKNLHRGETTYITRSGNNVYVNYSDGYMVEIDANRMRITRQTDFIMKHRTSAKENYKTEVDDRGNLWVIQNNRTFVYYGAGNQWFTSASEFFEKLGYKLPIEGDFVVRTIASDNLGNMWLGSDHKGLFMFNHQRRIAKQYLYSPTDFLSIPDNTIQSLYVDEFDGLWVGTYKNGLAYYSPRQQKFSTILLGDICTITQDANGLLWCGTNDSGIITYDINSGASRTIDMAESGLGSNTVVSSLTARDGSLWFGTWNGGMAHYVSGAWKVYKADDGSGLANNSVWSLLQLPDGRIAVGTLGAGVQILDPATEQFTTYDSKNSGLISDYVSSLAMGKDGRLLVSNSEGLSMLNLKTGKFDNIKGNRAGIAFPSKLINQVYQDSRGIIWCATMSGLAAYDPSTDQMTLLNTNGGSTDNVICAIGENREHNIWVTNERSLARITVSKEKDGTWGYFVTSYSSIDGLQDRVFNQRSIKLLRDGNMVVGGQDGLNIIPPQPRQRVANTAKALFAGIVLFDHPIQVGEEYDGHVVIDKDINEIRELELTSKEKDFTILLASSEVSLPQKARFLYRLDGFSDKWLLTQEDQSSLTFTSLPAGHYTLNVRVVDRNGTVGKDISSLNITILPPPYLSTWAILIYLIILAFVIYQGRKIIIRRQLARYKLEQSKREVDRIKEMEEMKLNFFTNVSHELRTPLMLIISPLQALIKKENEPEKHKTLELILRNAERLLQMVGQILDFRKIEKDKEQLNLVSGDFVVYISHIVANFKALGGKDTSIEFRSNISSLIMAFDADKIRKIVDNLLSNAMKFTPDGGRITVAVNLRNNTNASDKAMMEIVVADNGTGIRDEDKKHIFERFYMGSNKNPYGGSGVGLSIAHDFAVLHGGDITVADNKGGGAVFTVTIPVRHDPSLQANDADAADKLKVDIKDAFVDNSSVADTHEPKNESDAQKDRVEQKDESKKETSGISDTVDDKQQESDDNESVESNEKDGKKKQTVLIVDDSTDFLDFFSNELSQHFNVLTAENGRQALDRISEHKPDLIISDVMMPVMDGNELCKAVKGNKRTADIPFIMLTARLAQEHQIEGLANGADDYVTKPFNLEMLYMSIHNLLKWHNAVPDKQQDKLEPKLKHIEITSLDKQLVNDATKYVDDNISDTTLNVESMAKALGMSRVQLYKRLLPVTGSTPTEFIREIRLRRAEQLLRESQLSISEVAYRVGFNNPRYFSKYFKEMYGVMPSQYKK</sequence>
<evidence type="ECO:0000259" key="10">
    <source>
        <dbReference type="PROSITE" id="PS50109"/>
    </source>
</evidence>
<dbReference type="InterPro" id="IPR011047">
    <property type="entry name" value="Quinoprotein_ADH-like_sf"/>
</dbReference>
<dbReference type="Pfam" id="PF07494">
    <property type="entry name" value="Reg_prop"/>
    <property type="match status" value="1"/>
</dbReference>
<dbReference type="PANTHER" id="PTHR43547">
    <property type="entry name" value="TWO-COMPONENT HISTIDINE KINASE"/>
    <property type="match status" value="1"/>
</dbReference>
<dbReference type="Gene3D" id="2.60.40.10">
    <property type="entry name" value="Immunoglobulins"/>
    <property type="match status" value="1"/>
</dbReference>
<dbReference type="GO" id="GO:0043565">
    <property type="term" value="F:sequence-specific DNA binding"/>
    <property type="evidence" value="ECO:0007669"/>
    <property type="project" value="InterPro"/>
</dbReference>
<dbReference type="Proteomes" id="UP000825483">
    <property type="component" value="Unassembled WGS sequence"/>
</dbReference>
<name>A0A9R1CWL7_9BACT</name>
<dbReference type="CDD" id="cd00075">
    <property type="entry name" value="HATPase"/>
    <property type="match status" value="1"/>
</dbReference>
<keyword evidence="13" id="KW-1185">Reference proteome</keyword>
<gene>
    <name evidence="12" type="ORF">PRLR5076_17630</name>
</gene>
<feature type="domain" description="Histidine kinase" evidence="10">
    <location>
        <begin position="850"/>
        <end position="1070"/>
    </location>
</feature>
<evidence type="ECO:0000313" key="13">
    <source>
        <dbReference type="Proteomes" id="UP000825483"/>
    </source>
</evidence>
<dbReference type="InterPro" id="IPR011110">
    <property type="entry name" value="Reg_prop"/>
</dbReference>
<dbReference type="CDD" id="cd00082">
    <property type="entry name" value="HisKA"/>
    <property type="match status" value="1"/>
</dbReference>
<dbReference type="SUPFAM" id="SSF52172">
    <property type="entry name" value="CheY-like"/>
    <property type="match status" value="1"/>
</dbReference>
<keyword evidence="12" id="KW-0418">Kinase</keyword>
<protein>
    <recommendedName>
        <fullName evidence="2">histidine kinase</fullName>
        <ecNumber evidence="2">2.7.13.3</ecNumber>
    </recommendedName>
</protein>
<dbReference type="InterPro" id="IPR003594">
    <property type="entry name" value="HATPase_dom"/>
</dbReference>
<feature type="region of interest" description="Disordered" evidence="7">
    <location>
        <begin position="1096"/>
        <end position="1154"/>
    </location>
</feature>
<evidence type="ECO:0000256" key="8">
    <source>
        <dbReference type="SAM" id="Phobius"/>
    </source>
</evidence>
<evidence type="ECO:0000259" key="9">
    <source>
        <dbReference type="PROSITE" id="PS01124"/>
    </source>
</evidence>
<dbReference type="InterPro" id="IPR015943">
    <property type="entry name" value="WD40/YVTN_repeat-like_dom_sf"/>
</dbReference>
<dbReference type="GeneID" id="72467045"/>
<dbReference type="EMBL" id="BPUB01000002">
    <property type="protein sequence ID" value="GJG58912.1"/>
    <property type="molecule type" value="Genomic_DNA"/>
</dbReference>
<dbReference type="GO" id="GO:0003700">
    <property type="term" value="F:DNA-binding transcription factor activity"/>
    <property type="evidence" value="ECO:0007669"/>
    <property type="project" value="InterPro"/>
</dbReference>
<dbReference type="SMART" id="SM00342">
    <property type="entry name" value="HTH_ARAC"/>
    <property type="match status" value="1"/>
</dbReference>
<keyword evidence="8" id="KW-0812">Transmembrane</keyword>
<evidence type="ECO:0000256" key="2">
    <source>
        <dbReference type="ARBA" id="ARBA00012438"/>
    </source>
</evidence>
<dbReference type="InterPro" id="IPR036890">
    <property type="entry name" value="HATPase_C_sf"/>
</dbReference>
<proteinExistence type="predicted"/>
<evidence type="ECO:0000256" key="5">
    <source>
        <dbReference type="ARBA" id="ARBA00023163"/>
    </source>
</evidence>
<feature type="domain" description="HTH araC/xylS-type" evidence="9">
    <location>
        <begin position="1305"/>
        <end position="1403"/>
    </location>
</feature>
<dbReference type="EC" id="2.7.13.3" evidence="2"/>
<feature type="modified residue" description="4-aspartylphosphate" evidence="6">
    <location>
        <position position="1206"/>
    </location>
</feature>
<dbReference type="InterPro" id="IPR009057">
    <property type="entry name" value="Homeodomain-like_sf"/>
</dbReference>
<dbReference type="PROSITE" id="PS50109">
    <property type="entry name" value="HIS_KIN"/>
    <property type="match status" value="1"/>
</dbReference>
<comment type="catalytic activity">
    <reaction evidence="1">
        <text>ATP + protein L-histidine = ADP + protein N-phospho-L-histidine.</text>
        <dbReference type="EC" id="2.7.13.3"/>
    </reaction>
</comment>
<evidence type="ECO:0000256" key="1">
    <source>
        <dbReference type="ARBA" id="ARBA00000085"/>
    </source>
</evidence>
<dbReference type="RefSeq" id="WP_223929026.1">
    <property type="nucleotide sequence ID" value="NZ_BPTU01000001.1"/>
</dbReference>
<dbReference type="InterPro" id="IPR003661">
    <property type="entry name" value="HisK_dim/P_dom"/>
</dbReference>
<feature type="domain" description="Response regulatory" evidence="11">
    <location>
        <begin position="1158"/>
        <end position="1273"/>
    </location>
</feature>
<keyword evidence="3 6" id="KW-0597">Phosphoprotein</keyword>
<dbReference type="SUPFAM" id="SSF50998">
    <property type="entry name" value="Quinoprotein alcohol dehydrogenase-like"/>
    <property type="match status" value="1"/>
</dbReference>
<dbReference type="GO" id="GO:0000155">
    <property type="term" value="F:phosphorelay sensor kinase activity"/>
    <property type="evidence" value="ECO:0007669"/>
    <property type="project" value="InterPro"/>
</dbReference>
<keyword evidence="8" id="KW-0472">Membrane</keyword>
<dbReference type="FunFam" id="1.10.287.130:FF:000045">
    <property type="entry name" value="Two-component system sensor histidine kinase/response regulator"/>
    <property type="match status" value="1"/>
</dbReference>
<dbReference type="Gene3D" id="1.10.10.60">
    <property type="entry name" value="Homeodomain-like"/>
    <property type="match status" value="2"/>
</dbReference>
<accession>A0A9R1CWL7</accession>
<dbReference type="SMART" id="SM00388">
    <property type="entry name" value="HisKA"/>
    <property type="match status" value="1"/>
</dbReference>
<dbReference type="PANTHER" id="PTHR43547:SF2">
    <property type="entry name" value="HYBRID SIGNAL TRANSDUCTION HISTIDINE KINASE C"/>
    <property type="match status" value="1"/>
</dbReference>
<dbReference type="Gene3D" id="3.40.50.2300">
    <property type="match status" value="1"/>
</dbReference>
<dbReference type="Gene3D" id="2.130.10.10">
    <property type="entry name" value="YVTN repeat-like/Quinoprotein amine dehydrogenase"/>
    <property type="match status" value="3"/>
</dbReference>
<dbReference type="Pfam" id="PF07495">
    <property type="entry name" value="Y_Y_Y"/>
    <property type="match status" value="1"/>
</dbReference>
<dbReference type="PROSITE" id="PS50110">
    <property type="entry name" value="RESPONSE_REGULATORY"/>
    <property type="match status" value="1"/>
</dbReference>
<evidence type="ECO:0000256" key="3">
    <source>
        <dbReference type="ARBA" id="ARBA00022553"/>
    </source>
</evidence>
<keyword evidence="5" id="KW-0804">Transcription</keyword>
<dbReference type="SUPFAM" id="SSF63829">
    <property type="entry name" value="Calcium-dependent phosphotriesterase"/>
    <property type="match status" value="1"/>
</dbReference>